<keyword evidence="4" id="KW-0433">Leucine-rich repeat</keyword>
<feature type="domain" description="Leucine-rich repeat-containing N-terminal plant-type" evidence="13">
    <location>
        <begin position="49"/>
        <end position="87"/>
    </location>
</feature>
<evidence type="ECO:0000256" key="7">
    <source>
        <dbReference type="ARBA" id="ARBA00022737"/>
    </source>
</evidence>
<dbReference type="Proteomes" id="UP001497457">
    <property type="component" value="Chromosome 2b"/>
</dbReference>
<dbReference type="Pfam" id="PF08263">
    <property type="entry name" value="LRRNT_2"/>
    <property type="match status" value="1"/>
</dbReference>
<dbReference type="InterPro" id="IPR001611">
    <property type="entry name" value="Leu-rich_rpt"/>
</dbReference>
<reference evidence="14" key="1">
    <citation type="submission" date="2024-10" db="EMBL/GenBank/DDBJ databases">
        <authorList>
            <person name="Ryan C."/>
        </authorList>
    </citation>
    <scope>NUCLEOTIDE SEQUENCE [LARGE SCALE GENOMIC DNA]</scope>
</reference>
<dbReference type="FunFam" id="3.80.10.10:FF:000213">
    <property type="entry name" value="Tyrosine-sulfated glycopeptide receptor 1"/>
    <property type="match status" value="1"/>
</dbReference>
<evidence type="ECO:0000256" key="9">
    <source>
        <dbReference type="ARBA" id="ARBA00023136"/>
    </source>
</evidence>
<proteinExistence type="inferred from homology"/>
<dbReference type="Pfam" id="PF13855">
    <property type="entry name" value="LRR_8"/>
    <property type="match status" value="2"/>
</dbReference>
<protein>
    <recommendedName>
        <fullName evidence="13">Leucine-rich repeat-containing N-terminal plant-type domain-containing protein</fullName>
    </recommendedName>
</protein>
<keyword evidence="7" id="KW-0677">Repeat</keyword>
<keyword evidence="8 12" id="KW-1133">Transmembrane helix</keyword>
<dbReference type="EMBL" id="OZ075112">
    <property type="protein sequence ID" value="CAL4971337.1"/>
    <property type="molecule type" value="Genomic_DNA"/>
</dbReference>
<evidence type="ECO:0000256" key="6">
    <source>
        <dbReference type="ARBA" id="ARBA00022729"/>
    </source>
</evidence>
<dbReference type="SUPFAM" id="SSF52058">
    <property type="entry name" value="L domain-like"/>
    <property type="match status" value="2"/>
</dbReference>
<dbReference type="GO" id="GO:0005886">
    <property type="term" value="C:plasma membrane"/>
    <property type="evidence" value="ECO:0007669"/>
    <property type="project" value="UniProtKB-SubCell"/>
</dbReference>
<evidence type="ECO:0000256" key="5">
    <source>
        <dbReference type="ARBA" id="ARBA00022692"/>
    </source>
</evidence>
<evidence type="ECO:0000259" key="13">
    <source>
        <dbReference type="Pfam" id="PF08263"/>
    </source>
</evidence>
<keyword evidence="11" id="KW-0325">Glycoprotein</keyword>
<keyword evidence="3" id="KW-1003">Cell membrane</keyword>
<evidence type="ECO:0000256" key="1">
    <source>
        <dbReference type="ARBA" id="ARBA00004251"/>
    </source>
</evidence>
<keyword evidence="6" id="KW-0732">Signal</keyword>
<dbReference type="FunFam" id="3.80.10.10:FF:000530">
    <property type="entry name" value="Receptor-like protein 2"/>
    <property type="match status" value="1"/>
</dbReference>
<dbReference type="SMART" id="SM00369">
    <property type="entry name" value="LRR_TYP"/>
    <property type="match status" value="7"/>
</dbReference>
<dbReference type="InterPro" id="IPR052595">
    <property type="entry name" value="LRRC69/RLP"/>
</dbReference>
<evidence type="ECO:0000256" key="10">
    <source>
        <dbReference type="ARBA" id="ARBA00023170"/>
    </source>
</evidence>
<organism evidence="14 15">
    <name type="scientific">Urochloa decumbens</name>
    <dbReference type="NCBI Taxonomy" id="240449"/>
    <lineage>
        <taxon>Eukaryota</taxon>
        <taxon>Viridiplantae</taxon>
        <taxon>Streptophyta</taxon>
        <taxon>Embryophyta</taxon>
        <taxon>Tracheophyta</taxon>
        <taxon>Spermatophyta</taxon>
        <taxon>Magnoliopsida</taxon>
        <taxon>Liliopsida</taxon>
        <taxon>Poales</taxon>
        <taxon>Poaceae</taxon>
        <taxon>PACMAD clade</taxon>
        <taxon>Panicoideae</taxon>
        <taxon>Panicodae</taxon>
        <taxon>Paniceae</taxon>
        <taxon>Melinidinae</taxon>
        <taxon>Urochloa</taxon>
    </lineage>
</organism>
<dbReference type="InterPro" id="IPR003591">
    <property type="entry name" value="Leu-rich_rpt_typical-subtyp"/>
</dbReference>
<dbReference type="GO" id="GO:0051606">
    <property type="term" value="P:detection of stimulus"/>
    <property type="evidence" value="ECO:0007669"/>
    <property type="project" value="UniProtKB-ARBA"/>
</dbReference>
<comment type="similarity">
    <text evidence="2">Belongs to the RLP family.</text>
</comment>
<evidence type="ECO:0000256" key="3">
    <source>
        <dbReference type="ARBA" id="ARBA00022475"/>
    </source>
</evidence>
<evidence type="ECO:0000313" key="15">
    <source>
        <dbReference type="Proteomes" id="UP001497457"/>
    </source>
</evidence>
<dbReference type="PANTHER" id="PTHR48057:SF18">
    <property type="entry name" value="REPEAT RECEPTOR-LIKE PROTEIN KINASE FAMILY PROTEIN, PUTATIVE-RELATED"/>
    <property type="match status" value="1"/>
</dbReference>
<dbReference type="AlphaFoldDB" id="A0ABC9A165"/>
<dbReference type="FunFam" id="3.80.10.10:FF:000470">
    <property type="entry name" value="LRR receptor-like serine/threonine-protein kinase RPK2"/>
    <property type="match status" value="1"/>
</dbReference>
<evidence type="ECO:0000256" key="8">
    <source>
        <dbReference type="ARBA" id="ARBA00022989"/>
    </source>
</evidence>
<dbReference type="Gene3D" id="3.80.10.10">
    <property type="entry name" value="Ribonuclease Inhibitor"/>
    <property type="match status" value="4"/>
</dbReference>
<keyword evidence="5 12" id="KW-0812">Transmembrane</keyword>
<comment type="subcellular location">
    <subcellularLocation>
        <location evidence="1">Cell membrane</location>
        <topology evidence="1">Single-pass type I membrane protein</topology>
    </subcellularLocation>
</comment>
<keyword evidence="15" id="KW-1185">Reference proteome</keyword>
<evidence type="ECO:0000256" key="11">
    <source>
        <dbReference type="ARBA" id="ARBA00023180"/>
    </source>
</evidence>
<dbReference type="InterPro" id="IPR032675">
    <property type="entry name" value="LRR_dom_sf"/>
</dbReference>
<gene>
    <name evidence="14" type="ORF">URODEC1_LOCUS50610</name>
</gene>
<dbReference type="InterPro" id="IPR013210">
    <property type="entry name" value="LRR_N_plant-typ"/>
</dbReference>
<evidence type="ECO:0000256" key="4">
    <source>
        <dbReference type="ARBA" id="ARBA00022614"/>
    </source>
</evidence>
<dbReference type="PRINTS" id="PR00019">
    <property type="entry name" value="LEURICHRPT"/>
</dbReference>
<evidence type="ECO:0000256" key="12">
    <source>
        <dbReference type="SAM" id="Phobius"/>
    </source>
</evidence>
<evidence type="ECO:0000313" key="14">
    <source>
        <dbReference type="EMBL" id="CAL4971337.1"/>
    </source>
</evidence>
<accession>A0ABC9A165</accession>
<dbReference type="FunFam" id="3.80.10.10:FF:000403">
    <property type="entry name" value="Receptor-like protein 2"/>
    <property type="match status" value="1"/>
</dbReference>
<dbReference type="Pfam" id="PF00560">
    <property type="entry name" value="LRR_1"/>
    <property type="match status" value="9"/>
</dbReference>
<keyword evidence="9 12" id="KW-0472">Membrane</keyword>
<sequence>MKQIPHSPPKKKNTAFSKNSRLRAMAFIGLTLGLLLLLSMSSPAFSCNEQEKASLLQFLTGLSQDNGLAASWQNDTDCCEWDGITCSSDGAVVEVSLTTRGLGGCISPSLGDLTNLKSLNLSYNSFTGSLPSELLASSSIVVLDASFNHLSGVLQPQKSNSSVPNYMPLQVLDISSNRFTGEFSSLVWEKTSNLFMLNASNNNFQGLIPSSFCMSSLSFAVLDLTHNNFSGSIPAGLGKCSALRVLKVGHNSLTGPLTDELFNAFSLEYLYFSSNGLHGVLDGARIINLRNISHLDLGDNLLVGKIPDSIGQLKRLKELRLYRNHMSGELPSSLSNCTNLETIDLKYNKFSGELTKFNFSNMINLRKLDLLRNNFTGTIPESIYSCRNLTALRLSWNNLHGQLSPRIGELKSLAFLSLCLNKFTNITNALQILKNSSTLSTLFIGHNFKGEAMPEDETIAGFQNLQFLSIPGCSLFGRMPRWMSKLKKLKVLDLHENQLSGALPDWIRNLESLSRLDISANRLTGGIPAALVDMKMLKTGTNTTNVDTVFELTVYTDSLRQYRISNAFPKVLNLGNNKLTGTIPKEIGQLKSLAELNLSFNYLSGEIPQELCSLTNLQVLDLSSNYLTGEIPLALNKLSFLEGFNVSYNDLKGVIPTGGQFDTFPSSSFEGNPKLRTTMVNRAYGLAKASAVPILSREQADGRVTFVIGFCAFFGVGLLYDQLVLSKFYG</sequence>
<evidence type="ECO:0000256" key="2">
    <source>
        <dbReference type="ARBA" id="ARBA00009592"/>
    </source>
</evidence>
<keyword evidence="10" id="KW-0675">Receptor</keyword>
<dbReference type="PANTHER" id="PTHR48057">
    <property type="entry name" value="LEUCINE-RICH REPEAT SERINE/THREONINE-PROTEIN KINASE 1"/>
    <property type="match status" value="1"/>
</dbReference>
<name>A0ABC9A165_9POAL</name>
<feature type="transmembrane region" description="Helical" evidence="12">
    <location>
        <begin position="704"/>
        <end position="725"/>
    </location>
</feature>